<gene>
    <name evidence="2" type="ORF">SAMN05421810_11370</name>
</gene>
<evidence type="ECO:0000256" key="1">
    <source>
        <dbReference type="SAM" id="MobiDB-lite"/>
    </source>
</evidence>
<reference evidence="3" key="1">
    <citation type="submission" date="2016-10" db="EMBL/GenBank/DDBJ databases">
        <authorList>
            <person name="Varghese N."/>
            <person name="Submissions S."/>
        </authorList>
    </citation>
    <scope>NUCLEOTIDE SEQUENCE [LARGE SCALE GENOMIC DNA]</scope>
    <source>
        <strain evidence="3">CGMCC 4.5579</strain>
    </source>
</reference>
<evidence type="ECO:0000313" key="2">
    <source>
        <dbReference type="EMBL" id="SFQ69647.1"/>
    </source>
</evidence>
<organism evidence="2 3">
    <name type="scientific">Amycolatopsis arida</name>
    <dbReference type="NCBI Taxonomy" id="587909"/>
    <lineage>
        <taxon>Bacteria</taxon>
        <taxon>Bacillati</taxon>
        <taxon>Actinomycetota</taxon>
        <taxon>Actinomycetes</taxon>
        <taxon>Pseudonocardiales</taxon>
        <taxon>Pseudonocardiaceae</taxon>
        <taxon>Amycolatopsis</taxon>
    </lineage>
</organism>
<name>A0A1I6AM66_9PSEU</name>
<dbReference type="EMBL" id="FOWW01000013">
    <property type="protein sequence ID" value="SFQ69647.1"/>
    <property type="molecule type" value="Genomic_DNA"/>
</dbReference>
<accession>A0A1I6AM66</accession>
<evidence type="ECO:0000313" key="3">
    <source>
        <dbReference type="Proteomes" id="UP000198727"/>
    </source>
</evidence>
<sequence length="139" mass="15229">MRRNPRRSCRWAAARKAHGDRDGTRLLIEVLLQHRHQDAKFVAAGIAATLEAGSTSPDLVAIESRKAAKSHRDAHPLLDDADCTELGLDTVIMPAITDDTTDPRLMPTPSEPAGPEVISLRSRAPELHERPLPSLAIYD</sequence>
<feature type="region of interest" description="Disordered" evidence="1">
    <location>
        <begin position="97"/>
        <end position="116"/>
    </location>
</feature>
<dbReference type="AlphaFoldDB" id="A0A1I6AM66"/>
<keyword evidence="3" id="KW-1185">Reference proteome</keyword>
<dbReference type="Proteomes" id="UP000198727">
    <property type="component" value="Unassembled WGS sequence"/>
</dbReference>
<protein>
    <submittedName>
        <fullName evidence="2">Uncharacterized protein</fullName>
    </submittedName>
</protein>
<proteinExistence type="predicted"/>
<dbReference type="STRING" id="587909.SAMN05421810_11370"/>